<accession>Q9K9X7</accession>
<organism evidence="2 3">
    <name type="scientific">Halalkalibacterium halodurans (strain ATCC BAA-125 / DSM 18197 / FERM 7344 / JCM 9153 / C-125)</name>
    <name type="common">Bacillus halodurans</name>
    <dbReference type="NCBI Taxonomy" id="272558"/>
    <lineage>
        <taxon>Bacteria</taxon>
        <taxon>Bacillati</taxon>
        <taxon>Bacillota</taxon>
        <taxon>Bacilli</taxon>
        <taxon>Bacillales</taxon>
        <taxon>Bacillaceae</taxon>
        <taxon>Halalkalibacterium (ex Joshi et al. 2022)</taxon>
    </lineage>
</organism>
<keyword evidence="1" id="KW-1133">Transmembrane helix</keyword>
<dbReference type="AlphaFoldDB" id="Q9K9X7"/>
<keyword evidence="1" id="KW-0812">Transmembrane</keyword>
<dbReference type="Proteomes" id="UP000001258">
    <property type="component" value="Chromosome"/>
</dbReference>
<evidence type="ECO:0000313" key="3">
    <source>
        <dbReference type="Proteomes" id="UP000001258"/>
    </source>
</evidence>
<keyword evidence="3" id="KW-1185">Reference proteome</keyword>
<feature type="transmembrane region" description="Helical" evidence="1">
    <location>
        <begin position="77"/>
        <end position="98"/>
    </location>
</feature>
<reference evidence="2 3" key="1">
    <citation type="journal article" date="2000" name="Nucleic Acids Res.">
        <title>Complete genome sequence of the alkaliphilic bacterium Bacillus halodurans and genomic sequence comparison with Bacillus subtilis.</title>
        <authorList>
            <person name="Takami H."/>
            <person name="Nakasone K."/>
            <person name="Takaki Y."/>
            <person name="Maeno G."/>
            <person name="Sasaki R."/>
            <person name="Masui N."/>
            <person name="Fuji F."/>
            <person name="Hirama C."/>
            <person name="Nakamura Y."/>
            <person name="Ogasawara N."/>
            <person name="Kuhara S."/>
            <person name="Horikoshi K."/>
        </authorList>
    </citation>
    <scope>NUCLEOTIDE SEQUENCE [LARGE SCALE GENOMIC DNA]</scope>
    <source>
        <strain evidence="3">ATCC BAA-125 / DSM 18197 / FERM 7344 / JCM 9153 / C-125</strain>
    </source>
</reference>
<protein>
    <submittedName>
        <fullName evidence="2">BH2517 protein</fullName>
    </submittedName>
</protein>
<name>Q9K9X7_HALH5</name>
<proteinExistence type="predicted"/>
<keyword evidence="1" id="KW-0472">Membrane</keyword>
<dbReference type="KEGG" id="bha:BH2517"/>
<sequence>MKIVHTFVDTLKARKSEIAFFYQKIKEENQWSKRSVYFALLWQNLLFAVIILFPVVMVPILILLNLFLDDIKVSLKLFGALISLLCLFLFELWILFILRKVYPKTKENLLKKLEGKS</sequence>
<dbReference type="EMBL" id="BA000004">
    <property type="protein sequence ID" value="BAB06236.1"/>
    <property type="molecule type" value="Genomic_DNA"/>
</dbReference>
<feature type="transmembrane region" description="Helical" evidence="1">
    <location>
        <begin position="36"/>
        <end position="65"/>
    </location>
</feature>
<dbReference type="HOGENOM" id="CLU_2204739_0_0_9"/>
<gene>
    <name evidence="2" type="ordered locus">BH2517</name>
</gene>
<evidence type="ECO:0000256" key="1">
    <source>
        <dbReference type="SAM" id="Phobius"/>
    </source>
</evidence>
<dbReference type="PIR" id="E83964">
    <property type="entry name" value="E83964"/>
</dbReference>
<evidence type="ECO:0000313" key="2">
    <source>
        <dbReference type="EMBL" id="BAB06236.1"/>
    </source>
</evidence>